<sequence>MATPAAAAPPAPAAEALAALQLPDALLPLLPALAALLPLAQAAQARLDERIAGIEAAHARKVAELETSLAELQRQVAELQQQADRPAVVSAPAQAPVRPVAAPAAEHAAPSAPPTHPPVRTTDHSHTNHFDRLPTEIKHRILRRTDFVSQVLSGYIGAATLTPEQRTTLCNIPDRTRFEKVMRLEIPSLKDRLQQAAMRNNWVDLVNFVDKDELLRNACMLDSLDQADYYLQSWSSMPAFEAELKLAIDTAAANGNLDIVQWLYGESVRCSVIGLLGAIHHEHLHVVDWLVANDTNLPALHRAADRRNATLSLWLPPHVRK</sequence>
<feature type="compositionally biased region" description="Low complexity" evidence="2">
    <location>
        <begin position="99"/>
        <end position="110"/>
    </location>
</feature>
<proteinExistence type="predicted"/>
<keyword evidence="4" id="KW-1185">Reference proteome</keyword>
<accession>A0ABR4N9K3</accession>
<keyword evidence="1" id="KW-0175">Coiled coil</keyword>
<organism evidence="3 4">
    <name type="scientific">Polyrhizophydium stewartii</name>
    <dbReference type="NCBI Taxonomy" id="2732419"/>
    <lineage>
        <taxon>Eukaryota</taxon>
        <taxon>Fungi</taxon>
        <taxon>Fungi incertae sedis</taxon>
        <taxon>Chytridiomycota</taxon>
        <taxon>Chytridiomycota incertae sedis</taxon>
        <taxon>Chytridiomycetes</taxon>
        <taxon>Rhizophydiales</taxon>
        <taxon>Rhizophydiales incertae sedis</taxon>
        <taxon>Polyrhizophydium</taxon>
    </lineage>
</organism>
<evidence type="ECO:0000313" key="4">
    <source>
        <dbReference type="Proteomes" id="UP001527925"/>
    </source>
</evidence>
<evidence type="ECO:0000313" key="3">
    <source>
        <dbReference type="EMBL" id="KAL2916213.1"/>
    </source>
</evidence>
<comment type="caution">
    <text evidence="3">The sequence shown here is derived from an EMBL/GenBank/DDBJ whole genome shotgun (WGS) entry which is preliminary data.</text>
</comment>
<evidence type="ECO:0000256" key="1">
    <source>
        <dbReference type="SAM" id="Coils"/>
    </source>
</evidence>
<feature type="region of interest" description="Disordered" evidence="2">
    <location>
        <begin position="99"/>
        <end position="129"/>
    </location>
</feature>
<protein>
    <submittedName>
        <fullName evidence="3">Uncharacterized protein</fullName>
    </submittedName>
</protein>
<gene>
    <name evidence="3" type="ORF">HK105_204304</name>
</gene>
<evidence type="ECO:0000256" key="2">
    <source>
        <dbReference type="SAM" id="MobiDB-lite"/>
    </source>
</evidence>
<dbReference type="Proteomes" id="UP001527925">
    <property type="component" value="Unassembled WGS sequence"/>
</dbReference>
<feature type="coiled-coil region" evidence="1">
    <location>
        <begin position="55"/>
        <end position="82"/>
    </location>
</feature>
<reference evidence="3 4" key="1">
    <citation type="submission" date="2023-09" db="EMBL/GenBank/DDBJ databases">
        <title>Pangenome analysis of Batrachochytrium dendrobatidis and related Chytrids.</title>
        <authorList>
            <person name="Yacoub M.N."/>
            <person name="Stajich J.E."/>
            <person name="James T.Y."/>
        </authorList>
    </citation>
    <scope>NUCLEOTIDE SEQUENCE [LARGE SCALE GENOMIC DNA]</scope>
    <source>
        <strain evidence="3 4">JEL0888</strain>
    </source>
</reference>
<dbReference type="SUPFAM" id="SSF140860">
    <property type="entry name" value="Pseudo ankyrin repeat-like"/>
    <property type="match status" value="1"/>
</dbReference>
<dbReference type="EMBL" id="JADGIZ020000018">
    <property type="protein sequence ID" value="KAL2916213.1"/>
    <property type="molecule type" value="Genomic_DNA"/>
</dbReference>
<name>A0ABR4N9K3_9FUNG</name>